<evidence type="ECO:0000256" key="1">
    <source>
        <dbReference type="SAM" id="MobiDB-lite"/>
    </source>
</evidence>
<reference evidence="2" key="1">
    <citation type="submission" date="2021-02" db="EMBL/GenBank/DDBJ databases">
        <authorList>
            <person name="Dougan E. K."/>
            <person name="Rhodes N."/>
            <person name="Thang M."/>
            <person name="Chan C."/>
        </authorList>
    </citation>
    <scope>NUCLEOTIDE SEQUENCE</scope>
</reference>
<protein>
    <submittedName>
        <fullName evidence="2">Uncharacterized protein</fullName>
    </submittedName>
</protein>
<evidence type="ECO:0000313" key="3">
    <source>
        <dbReference type="Proteomes" id="UP000626109"/>
    </source>
</evidence>
<dbReference type="EMBL" id="CAJNNW010035444">
    <property type="protein sequence ID" value="CAE8727771.1"/>
    <property type="molecule type" value="Genomic_DNA"/>
</dbReference>
<name>A0A813LB81_POLGL</name>
<evidence type="ECO:0000313" key="2">
    <source>
        <dbReference type="EMBL" id="CAE8727771.1"/>
    </source>
</evidence>
<feature type="non-terminal residue" evidence="2">
    <location>
        <position position="244"/>
    </location>
</feature>
<dbReference type="Proteomes" id="UP000626109">
    <property type="component" value="Unassembled WGS sequence"/>
</dbReference>
<feature type="non-terminal residue" evidence="2">
    <location>
        <position position="1"/>
    </location>
</feature>
<comment type="caution">
    <text evidence="2">The sequence shown here is derived from an EMBL/GenBank/DDBJ whole genome shotgun (WGS) entry which is preliminary data.</text>
</comment>
<proteinExistence type="predicted"/>
<gene>
    <name evidence="2" type="ORF">PGLA2088_LOCUS44911</name>
</gene>
<organism evidence="2 3">
    <name type="scientific">Polarella glacialis</name>
    <name type="common">Dinoflagellate</name>
    <dbReference type="NCBI Taxonomy" id="89957"/>
    <lineage>
        <taxon>Eukaryota</taxon>
        <taxon>Sar</taxon>
        <taxon>Alveolata</taxon>
        <taxon>Dinophyceae</taxon>
        <taxon>Suessiales</taxon>
        <taxon>Suessiaceae</taxon>
        <taxon>Polarella</taxon>
    </lineage>
</organism>
<feature type="region of interest" description="Disordered" evidence="1">
    <location>
        <begin position="200"/>
        <end position="230"/>
    </location>
</feature>
<sequence length="244" mass="26644">DHLALQVPWDLVAALLKSKAKVKQPSVAATASPLKKSSLFATSFFRGSSKPASSEALVGYQYQKKRKQFLTNLVVGGWVSCRYEADGSNSMGISGKYYNAKIKGCEGDISKFGSRMLHLEWAASLEVEAEVSSRRIKEVSIFQIGDLVEMRGQGGWVVCTIQSIFGSGSETTFQVNIQSKITVVSLREVRQHYPVSKASLPGAARSSMAEKPPPVKLELPQTRPPPVKLEQVAVEEDDVLELQA</sequence>
<accession>A0A813LB81</accession>
<dbReference type="AlphaFoldDB" id="A0A813LB81"/>